<dbReference type="InterPro" id="IPR025963">
    <property type="entry name" value="FLgD_Tudor"/>
</dbReference>
<dbReference type="RefSeq" id="WP_305451145.1">
    <property type="nucleotide sequence ID" value="NZ_JAUYVO010000014.1"/>
</dbReference>
<keyword evidence="3 5" id="KW-1005">Bacterial flagellum biogenesis</keyword>
<accession>A0ABT9EYI8</accession>
<keyword evidence="8" id="KW-0966">Cell projection</keyword>
<feature type="domain" description="FlgD/Vpr Ig-like" evidence="6">
    <location>
        <begin position="115"/>
        <end position="181"/>
    </location>
</feature>
<dbReference type="Pfam" id="PF13860">
    <property type="entry name" value="FlgD_ig"/>
    <property type="match status" value="1"/>
</dbReference>
<reference evidence="8" key="1">
    <citation type="submission" date="2023-07" db="EMBL/GenBank/DDBJ databases">
        <title>Genome content predicts the carbon catabolic preferences of heterotrophic bacteria.</title>
        <authorList>
            <person name="Gralka M."/>
        </authorList>
    </citation>
    <scope>NUCLEOTIDE SEQUENCE</scope>
    <source>
        <strain evidence="8">5G01</strain>
    </source>
</reference>
<evidence type="ECO:0000259" key="6">
    <source>
        <dbReference type="Pfam" id="PF13860"/>
    </source>
</evidence>
<dbReference type="InterPro" id="IPR025965">
    <property type="entry name" value="FlgD/Vpr_Ig-like"/>
</dbReference>
<comment type="function">
    <text evidence="4 5">Required for flagellar hook formation. May act as a scaffolding protein.</text>
</comment>
<dbReference type="Proteomes" id="UP001177341">
    <property type="component" value="Unassembled WGS sequence"/>
</dbReference>
<protein>
    <recommendedName>
        <fullName evidence="2 5">Basal-body rod modification protein FlgD</fullName>
    </recommendedName>
</protein>
<evidence type="ECO:0000313" key="9">
    <source>
        <dbReference type="Proteomes" id="UP001177341"/>
    </source>
</evidence>
<proteinExistence type="inferred from homology"/>
<sequence length="226" mass="23466">MADITGTTATSIFEQINAANSSSSTSTSTTQSESDSQMFMELMIAQLQNQDPTSPADTADFMQQISNMTMVESITELTSTMTELSSEMMTSQAALQASSMVGQQAFVATDKASLSAGGSIEGAFTLDTSASNVQVSIYDSAGSLVDSWSEGALATGDHSFEWQGGENAAGNYSVVIQKSSSDGTTENIDSYIGHTVNSVTLGQNGIGMKVNTDAGAYSTSDILQIG</sequence>
<name>A0ABT9EYI8_9GAMM</name>
<comment type="caution">
    <text evidence="8">The sequence shown here is derived from an EMBL/GenBank/DDBJ whole genome shotgun (WGS) entry which is preliminary data.</text>
</comment>
<dbReference type="InterPro" id="IPR005648">
    <property type="entry name" value="FlgD"/>
</dbReference>
<evidence type="ECO:0000256" key="2">
    <source>
        <dbReference type="ARBA" id="ARBA00016013"/>
    </source>
</evidence>
<organism evidence="8 9">
    <name type="scientific">Neptunomonas phycophila</name>
    <dbReference type="NCBI Taxonomy" id="1572645"/>
    <lineage>
        <taxon>Bacteria</taxon>
        <taxon>Pseudomonadati</taxon>
        <taxon>Pseudomonadota</taxon>
        <taxon>Gammaproteobacteria</taxon>
        <taxon>Oceanospirillales</taxon>
        <taxon>Oceanospirillaceae</taxon>
        <taxon>Neptunomonas</taxon>
    </lineage>
</organism>
<keyword evidence="9" id="KW-1185">Reference proteome</keyword>
<feature type="domain" description="FlgD Tudor-like" evidence="7">
    <location>
        <begin position="93"/>
        <end position="222"/>
    </location>
</feature>
<gene>
    <name evidence="8" type="ORF">Q8W30_16215</name>
</gene>
<keyword evidence="8" id="KW-0969">Cilium</keyword>
<keyword evidence="8" id="KW-0282">Flagellum</keyword>
<dbReference type="Pfam" id="PF13861">
    <property type="entry name" value="FLgD_tudor"/>
    <property type="match status" value="1"/>
</dbReference>
<evidence type="ECO:0000256" key="3">
    <source>
        <dbReference type="ARBA" id="ARBA00022795"/>
    </source>
</evidence>
<dbReference type="Gene3D" id="2.60.40.4070">
    <property type="match status" value="1"/>
</dbReference>
<comment type="similarity">
    <text evidence="1 5">Belongs to the FlgD family.</text>
</comment>
<evidence type="ECO:0000259" key="7">
    <source>
        <dbReference type="Pfam" id="PF13861"/>
    </source>
</evidence>
<evidence type="ECO:0000256" key="4">
    <source>
        <dbReference type="ARBA" id="ARBA00024746"/>
    </source>
</evidence>
<evidence type="ECO:0000256" key="1">
    <source>
        <dbReference type="ARBA" id="ARBA00010577"/>
    </source>
</evidence>
<dbReference type="Pfam" id="PF03963">
    <property type="entry name" value="FlgD"/>
    <property type="match status" value="1"/>
</dbReference>
<dbReference type="Gene3D" id="2.30.30.910">
    <property type="match status" value="1"/>
</dbReference>
<dbReference type="EMBL" id="JAUYVO010000014">
    <property type="protein sequence ID" value="MDP2524120.1"/>
    <property type="molecule type" value="Genomic_DNA"/>
</dbReference>
<evidence type="ECO:0000313" key="8">
    <source>
        <dbReference type="EMBL" id="MDP2524120.1"/>
    </source>
</evidence>
<evidence type="ECO:0000256" key="5">
    <source>
        <dbReference type="RuleBase" id="RU362076"/>
    </source>
</evidence>